<comment type="pathway">
    <text evidence="7">Pyrimidine metabolism; UMP biosynthesis via de novo pathway; (S)-dihydroorotate from bicarbonate: step 3/3.</text>
</comment>
<dbReference type="UniPathway" id="UPA00070">
    <property type="reaction ID" value="UER00117"/>
</dbReference>
<dbReference type="Gene3D" id="3.20.20.140">
    <property type="entry name" value="Metal-dependent hydrolases"/>
    <property type="match status" value="1"/>
</dbReference>
<keyword evidence="3 7" id="KW-0479">Metal-binding</keyword>
<dbReference type="GO" id="GO:0008270">
    <property type="term" value="F:zinc ion binding"/>
    <property type="evidence" value="ECO:0007669"/>
    <property type="project" value="UniProtKB-UniRule"/>
</dbReference>
<dbReference type="PROSITE" id="PS00483">
    <property type="entry name" value="DIHYDROOROTASE_2"/>
    <property type="match status" value="1"/>
</dbReference>
<dbReference type="NCBIfam" id="TIGR00857">
    <property type="entry name" value="pyrC_multi"/>
    <property type="match status" value="1"/>
</dbReference>
<feature type="domain" description="Dihydroorotase catalytic" evidence="9">
    <location>
        <begin position="51"/>
        <end position="237"/>
    </location>
</feature>
<feature type="binding site" evidence="7">
    <location>
        <position position="232"/>
    </location>
    <ligand>
        <name>Zn(2+)</name>
        <dbReference type="ChEBI" id="CHEBI:29105"/>
        <label>2</label>
    </ligand>
</feature>
<dbReference type="PANTHER" id="PTHR43668">
    <property type="entry name" value="ALLANTOINASE"/>
    <property type="match status" value="1"/>
</dbReference>
<evidence type="ECO:0000256" key="2">
    <source>
        <dbReference type="ARBA" id="ARBA00010286"/>
    </source>
</evidence>
<evidence type="ECO:0000256" key="3">
    <source>
        <dbReference type="ARBA" id="ARBA00022723"/>
    </source>
</evidence>
<evidence type="ECO:0000313" key="11">
    <source>
        <dbReference type="Proteomes" id="UP000036503"/>
    </source>
</evidence>
<dbReference type="STRING" id="39029.BSR42_09330"/>
<dbReference type="FunCoup" id="A0A0J6WU16">
    <property type="interactions" value="265"/>
</dbReference>
<dbReference type="GO" id="GO:0005737">
    <property type="term" value="C:cytoplasm"/>
    <property type="evidence" value="ECO:0007669"/>
    <property type="project" value="TreeGrafter"/>
</dbReference>
<comment type="catalytic activity">
    <reaction evidence="7">
        <text>(S)-dihydroorotate + H2O = N-carbamoyl-L-aspartate + H(+)</text>
        <dbReference type="Rhea" id="RHEA:24296"/>
        <dbReference type="ChEBI" id="CHEBI:15377"/>
        <dbReference type="ChEBI" id="CHEBI:15378"/>
        <dbReference type="ChEBI" id="CHEBI:30864"/>
        <dbReference type="ChEBI" id="CHEBI:32814"/>
        <dbReference type="EC" id="3.5.2.3"/>
    </reaction>
</comment>
<feature type="binding site" evidence="7">
    <location>
        <position position="60"/>
    </location>
    <ligand>
        <name>Zn(2+)</name>
        <dbReference type="ChEBI" id="CHEBI:29105"/>
        <label>1</label>
    </ligand>
</feature>
<feature type="binding site" evidence="7">
    <location>
        <position position="305"/>
    </location>
    <ligand>
        <name>Zn(2+)</name>
        <dbReference type="ChEBI" id="CHEBI:29105"/>
        <label>1</label>
    </ligand>
</feature>
<evidence type="ECO:0000259" key="8">
    <source>
        <dbReference type="Pfam" id="PF07969"/>
    </source>
</evidence>
<dbReference type="PATRIC" id="fig|1122219.3.peg.2534"/>
<comment type="caution">
    <text evidence="10">The sequence shown here is derived from an EMBL/GenBank/DDBJ whole genome shotgun (WGS) entry which is preliminary data.</text>
</comment>
<dbReference type="Proteomes" id="UP000036503">
    <property type="component" value="Unassembled WGS sequence"/>
</dbReference>
<accession>A0A0J6WU16</accession>
<evidence type="ECO:0000256" key="4">
    <source>
        <dbReference type="ARBA" id="ARBA00022801"/>
    </source>
</evidence>
<keyword evidence="11" id="KW-1185">Reference proteome</keyword>
<keyword evidence="5 7" id="KW-0862">Zinc</keyword>
<reference evidence="10 11" key="1">
    <citation type="submission" date="2015-06" db="EMBL/GenBank/DDBJ databases">
        <title>Draft genome sequence of beer spoilage bacterium Megasphaera cerevisiae type strain 20462.</title>
        <authorList>
            <person name="Kutumbaka K."/>
            <person name="Pasmowitz J."/>
            <person name="Mategko J."/>
            <person name="Reyes D."/>
            <person name="Friedrich A."/>
            <person name="Han S."/>
            <person name="Martens-Habbena W."/>
            <person name="Neal-McKinney J."/>
            <person name="Janagama H.K."/>
            <person name="Nadala C."/>
            <person name="Samadpour M."/>
        </authorList>
    </citation>
    <scope>NUCLEOTIDE SEQUENCE [LARGE SCALE GENOMIC DNA]</scope>
    <source>
        <strain evidence="10 11">DSM 20462</strain>
    </source>
</reference>
<evidence type="ECO:0000256" key="5">
    <source>
        <dbReference type="ARBA" id="ARBA00022833"/>
    </source>
</evidence>
<feature type="binding site" evidence="7">
    <location>
        <position position="94"/>
    </location>
    <ligand>
        <name>substrate</name>
    </ligand>
</feature>
<dbReference type="EC" id="3.5.2.3" evidence="7"/>
<dbReference type="Pfam" id="PF07969">
    <property type="entry name" value="Amidohydro_3"/>
    <property type="match status" value="1"/>
</dbReference>
<dbReference type="InParanoid" id="A0A0J6WU16"/>
<dbReference type="PROSITE" id="PS00482">
    <property type="entry name" value="DIHYDROOROTASE_1"/>
    <property type="match status" value="1"/>
</dbReference>
<comment type="cofactor">
    <cofactor evidence="7">
        <name>Zn(2+)</name>
        <dbReference type="ChEBI" id="CHEBI:29105"/>
    </cofactor>
    <text evidence="7">Binds 2 Zn(2+) ions per subunit.</text>
</comment>
<feature type="binding site" evidence="7">
    <location>
        <position position="309"/>
    </location>
    <ligand>
        <name>substrate</name>
    </ligand>
</feature>
<feature type="binding site" evidence="7">
    <location>
        <begin position="62"/>
        <end position="64"/>
    </location>
    <ligand>
        <name>substrate</name>
    </ligand>
</feature>
<dbReference type="InterPro" id="IPR024403">
    <property type="entry name" value="DHOase_cat"/>
</dbReference>
<protein>
    <recommendedName>
        <fullName evidence="7">Dihydroorotase</fullName>
        <shortName evidence="7">DHOase</shortName>
        <ecNumber evidence="7">3.5.2.3</ecNumber>
    </recommendedName>
</protein>
<dbReference type="OrthoDB" id="9765462at2"/>
<feature type="binding site" evidence="7">
    <location>
        <position position="152"/>
    </location>
    <ligand>
        <name>Zn(2+)</name>
        <dbReference type="ChEBI" id="CHEBI:29105"/>
        <label>1</label>
    </ligand>
</feature>
<evidence type="ECO:0000256" key="7">
    <source>
        <dbReference type="HAMAP-Rule" id="MF_00220"/>
    </source>
</evidence>
<dbReference type="EMBL" id="LEKT01000051">
    <property type="protein sequence ID" value="KMO85673.1"/>
    <property type="molecule type" value="Genomic_DNA"/>
</dbReference>
<dbReference type="InterPro" id="IPR011059">
    <property type="entry name" value="Metal-dep_hydrolase_composite"/>
</dbReference>
<dbReference type="Gene3D" id="2.30.40.10">
    <property type="entry name" value="Urease, subunit C, domain 1"/>
    <property type="match status" value="1"/>
</dbReference>
<dbReference type="RefSeq" id="WP_048515157.1">
    <property type="nucleotide sequence ID" value="NZ_FUXD01000044.1"/>
</dbReference>
<sequence length="429" mass="45839">MTLLVKGGRVINPAVQQDEICDILIENGKIKAVGANLAADGAEIYDASGLVVAPGFIDMHVHLRQPGQSEKETIASGTRAAAAGGITRIATMPNTKPVIDKAILVDGMKYKIEREGVVKVEIIGAISKKLEGQELSGMGGMAKAGAVAFSDDGRFVENSDFMRKAMEYASMFHKVIIDHCEEQNLVQGGQMHEGAVSNQLGLKGRPAVAEDIAVARDILLAEATGTPVHIAHISTKNAVDMVRCAKARGVQVTAEATPQHLILTDEALRTYDTRFKVNPPLRSDEHRAAVVEGLKDGTIDAIVTDHAPHEWEEKDQEFNLAPSGFVGLETSIGAVLTYLYHTDTVGLMTIVRAMSTAQAEILGLDAGIIAPGKDADLTVIDLDQEWSVDAAAFYSKGKASPFDEMIFKGKAAATIVNGNFVMKNGEVLR</sequence>
<dbReference type="InterPro" id="IPR004722">
    <property type="entry name" value="DHOase"/>
</dbReference>
<name>A0A0J6WU16_9FIRM</name>
<dbReference type="Pfam" id="PF12890">
    <property type="entry name" value="DHOase"/>
    <property type="match status" value="1"/>
</dbReference>
<dbReference type="InterPro" id="IPR032466">
    <property type="entry name" value="Metal_Hydrolase"/>
</dbReference>
<feature type="binding site" evidence="7">
    <location>
        <position position="62"/>
    </location>
    <ligand>
        <name>Zn(2+)</name>
        <dbReference type="ChEBI" id="CHEBI:29105"/>
        <label>1</label>
    </ligand>
</feature>
<evidence type="ECO:0000256" key="6">
    <source>
        <dbReference type="ARBA" id="ARBA00022975"/>
    </source>
</evidence>
<dbReference type="InterPro" id="IPR050138">
    <property type="entry name" value="DHOase/Allantoinase_Hydrolase"/>
</dbReference>
<dbReference type="AlphaFoldDB" id="A0A0J6WU16"/>
<evidence type="ECO:0000259" key="9">
    <source>
        <dbReference type="Pfam" id="PF12890"/>
    </source>
</evidence>
<dbReference type="SUPFAM" id="SSF51556">
    <property type="entry name" value="Metallo-dependent hydrolases"/>
    <property type="match status" value="1"/>
</dbReference>
<feature type="domain" description="Amidohydrolase 3" evidence="8">
    <location>
        <begin position="345"/>
        <end position="421"/>
    </location>
</feature>
<feature type="binding site" evidence="7">
    <location>
        <position position="278"/>
    </location>
    <ligand>
        <name>substrate</name>
    </ligand>
</feature>
<keyword evidence="4 7" id="KW-0378">Hydrolase</keyword>
<feature type="binding site" evidence="7">
    <location>
        <position position="152"/>
    </location>
    <ligand>
        <name>Zn(2+)</name>
        <dbReference type="ChEBI" id="CHEBI:29105"/>
        <label>2</label>
    </ligand>
</feature>
<dbReference type="SUPFAM" id="SSF51338">
    <property type="entry name" value="Composite domain of metallo-dependent hydrolases"/>
    <property type="match status" value="1"/>
</dbReference>
<comment type="similarity">
    <text evidence="2 7">Belongs to the metallo-dependent hydrolases superfamily. DHOase family. Class I DHOase subfamily.</text>
</comment>
<feature type="binding site" evidence="7">
    <location>
        <position position="179"/>
    </location>
    <ligand>
        <name>Zn(2+)</name>
        <dbReference type="ChEBI" id="CHEBI:29105"/>
        <label>2</label>
    </ligand>
</feature>
<dbReference type="PANTHER" id="PTHR43668:SF2">
    <property type="entry name" value="ALLANTOINASE"/>
    <property type="match status" value="1"/>
</dbReference>
<comment type="caution">
    <text evidence="7">Lacks conserved residue(s) required for the propagation of feature annotation.</text>
</comment>
<dbReference type="HAMAP" id="MF_00220_B">
    <property type="entry name" value="PyrC_classI_B"/>
    <property type="match status" value="1"/>
</dbReference>
<evidence type="ECO:0000313" key="10">
    <source>
        <dbReference type="EMBL" id="KMO85673.1"/>
    </source>
</evidence>
<evidence type="ECO:0000256" key="1">
    <source>
        <dbReference type="ARBA" id="ARBA00002368"/>
    </source>
</evidence>
<dbReference type="GO" id="GO:0044205">
    <property type="term" value="P:'de novo' UMP biosynthetic process"/>
    <property type="evidence" value="ECO:0007669"/>
    <property type="project" value="UniProtKB-UniRule"/>
</dbReference>
<proteinExistence type="inferred from homology"/>
<dbReference type="GO" id="GO:0004151">
    <property type="term" value="F:dihydroorotase activity"/>
    <property type="evidence" value="ECO:0007669"/>
    <property type="project" value="UniProtKB-UniRule"/>
</dbReference>
<gene>
    <name evidence="7" type="primary">pyrC</name>
    <name evidence="10" type="ORF">AB840_12320</name>
</gene>
<dbReference type="InterPro" id="IPR013108">
    <property type="entry name" value="Amidohydro_3"/>
</dbReference>
<dbReference type="GO" id="GO:0006145">
    <property type="term" value="P:purine nucleobase catabolic process"/>
    <property type="evidence" value="ECO:0007669"/>
    <property type="project" value="TreeGrafter"/>
</dbReference>
<dbReference type="GO" id="GO:0004038">
    <property type="term" value="F:allantoinase activity"/>
    <property type="evidence" value="ECO:0007669"/>
    <property type="project" value="TreeGrafter"/>
</dbReference>
<feature type="active site" evidence="7">
    <location>
        <position position="305"/>
    </location>
</feature>
<keyword evidence="6 7" id="KW-0665">Pyrimidine biosynthesis</keyword>
<dbReference type="InterPro" id="IPR002195">
    <property type="entry name" value="Dihydroorotase_CS"/>
</dbReference>
<comment type="function">
    <text evidence="1 7">Catalyzes the reversible cyclization of carbamoyl aspartate to dihydroorotate.</text>
</comment>
<organism evidence="10 11">
    <name type="scientific">Megasphaera cerevisiae DSM 20462</name>
    <dbReference type="NCBI Taxonomy" id="1122219"/>
    <lineage>
        <taxon>Bacteria</taxon>
        <taxon>Bacillati</taxon>
        <taxon>Bacillota</taxon>
        <taxon>Negativicutes</taxon>
        <taxon>Veillonellales</taxon>
        <taxon>Veillonellaceae</taxon>
        <taxon>Megasphaera</taxon>
    </lineage>
</organism>
<dbReference type="CDD" id="cd01317">
    <property type="entry name" value="DHOase_IIa"/>
    <property type="match status" value="1"/>
</dbReference>